<accession>A0ABT9XEZ8</accession>
<dbReference type="InterPro" id="IPR036188">
    <property type="entry name" value="FAD/NAD-bd_sf"/>
</dbReference>
<comment type="pathway">
    <text evidence="3 11">Porphyrin-containing compound metabolism; protoheme biosynthesis.</text>
</comment>
<evidence type="ECO:0000256" key="10">
    <source>
        <dbReference type="ARBA" id="ARBA00023133"/>
    </source>
</evidence>
<organism evidence="13 14">
    <name type="scientific">Alicyclobacillus cycloheptanicus</name>
    <dbReference type="NCBI Taxonomy" id="1457"/>
    <lineage>
        <taxon>Bacteria</taxon>
        <taxon>Bacillati</taxon>
        <taxon>Bacillota</taxon>
        <taxon>Bacilli</taxon>
        <taxon>Bacillales</taxon>
        <taxon>Alicyclobacillaceae</taxon>
        <taxon>Alicyclobacillus</taxon>
    </lineage>
</organism>
<dbReference type="Pfam" id="PF01593">
    <property type="entry name" value="Amino_oxidase"/>
    <property type="match status" value="1"/>
</dbReference>
<evidence type="ECO:0000256" key="8">
    <source>
        <dbReference type="ARBA" id="ARBA00022827"/>
    </source>
</evidence>
<dbReference type="SUPFAM" id="SSF54373">
    <property type="entry name" value="FAD-linked reductases, C-terminal domain"/>
    <property type="match status" value="1"/>
</dbReference>
<dbReference type="SUPFAM" id="SSF51905">
    <property type="entry name" value="FAD/NAD(P)-binding domain"/>
    <property type="match status" value="1"/>
</dbReference>
<dbReference type="EMBL" id="JAUSTP010000002">
    <property type="protein sequence ID" value="MDQ0188705.1"/>
    <property type="molecule type" value="Genomic_DNA"/>
</dbReference>
<dbReference type="EC" id="1.3.3.15" evidence="5 11"/>
<evidence type="ECO:0000313" key="14">
    <source>
        <dbReference type="Proteomes" id="UP001232973"/>
    </source>
</evidence>
<keyword evidence="11" id="KW-0963">Cytoplasm</keyword>
<dbReference type="RefSeq" id="WP_274455310.1">
    <property type="nucleotide sequence ID" value="NZ_CP067097.1"/>
</dbReference>
<dbReference type="NCBIfam" id="TIGR00562">
    <property type="entry name" value="proto_IX_ox"/>
    <property type="match status" value="1"/>
</dbReference>
<comment type="subcellular location">
    <subcellularLocation>
        <location evidence="11">Cytoplasm</location>
    </subcellularLocation>
</comment>
<evidence type="ECO:0000256" key="6">
    <source>
        <dbReference type="ARBA" id="ARBA00019046"/>
    </source>
</evidence>
<evidence type="ECO:0000256" key="9">
    <source>
        <dbReference type="ARBA" id="ARBA00023002"/>
    </source>
</evidence>
<dbReference type="Gene3D" id="3.50.50.60">
    <property type="entry name" value="FAD/NAD(P)-binding domain"/>
    <property type="match status" value="1"/>
</dbReference>
<keyword evidence="9 11" id="KW-0560">Oxidoreductase</keyword>
<comment type="catalytic activity">
    <reaction evidence="1">
        <text>coproporphyrinogen III + 3 O2 = coproporphyrin III + 3 H2O2</text>
        <dbReference type="Rhea" id="RHEA:43436"/>
        <dbReference type="ChEBI" id="CHEBI:15379"/>
        <dbReference type="ChEBI" id="CHEBI:16240"/>
        <dbReference type="ChEBI" id="CHEBI:57309"/>
        <dbReference type="ChEBI" id="CHEBI:131725"/>
        <dbReference type="EC" id="1.3.3.15"/>
    </reaction>
    <physiologicalReaction direction="left-to-right" evidence="1">
        <dbReference type="Rhea" id="RHEA:43437"/>
    </physiologicalReaction>
</comment>
<dbReference type="PANTHER" id="PTHR42923">
    <property type="entry name" value="PROTOPORPHYRINOGEN OXIDASE"/>
    <property type="match status" value="1"/>
</dbReference>
<comment type="cofactor">
    <cofactor evidence="2 11">
        <name>FAD</name>
        <dbReference type="ChEBI" id="CHEBI:57692"/>
    </cofactor>
</comment>
<evidence type="ECO:0000313" key="13">
    <source>
        <dbReference type="EMBL" id="MDQ0188705.1"/>
    </source>
</evidence>
<comment type="similarity">
    <text evidence="4 11">Belongs to the protoporphyrinogen/coproporphyrinogen oxidase family. Coproporphyrinogen III oxidase subfamily.</text>
</comment>
<dbReference type="InterPro" id="IPR004572">
    <property type="entry name" value="Protoporphyrinogen_oxidase"/>
</dbReference>
<comment type="function">
    <text evidence="11">Involved in coproporphyrin-dependent heme b biosynthesis. Catalyzes the oxidation of coproporphyrinogen III to coproporphyrin III.</text>
</comment>
<evidence type="ECO:0000259" key="12">
    <source>
        <dbReference type="Pfam" id="PF01593"/>
    </source>
</evidence>
<dbReference type="InterPro" id="IPR050464">
    <property type="entry name" value="Zeta_carotene_desat/Oxidored"/>
</dbReference>
<sequence length="489" mass="53260">MRERHIVVIGGGITGLSAAFELKRKAEAVNMPVRCTVIEKDSRFGGKIQTKRRDGFVLERGPDSMLARKPAGVNLIRDLGIESETVGTNPHANKTYILHEGQLEPMPKGHQMGIPVDFTSFLQTRLLTQADKLRVVLEPFIPRGSADGDESLGQLLRRRFGDALVNRLLEPLMAGIYAGSIDHLSVRTTFPQYQKLEQQYRSLVLGLRAQRRAMAAMQAPGAERVGPASGRSVFITLRDGLQTLVERLYDTLVNWADLRVSTDVTGVTRRTDGTYTVTVHSEGQVEHLPADAVICTTPAGPAAQLLSDLVPAAARLSEIPYVSTATIVLAYPEEKVQVDLDASGFLVPRGEQRAITASTWVSSKWPNAAPKGHVAIRCYVGRAGQEEGLKLDDADLVDVVRQELKSILGLDAKPEFTVVSRWNNAMPQYTVHHLDRMAEVEAAIARQAPGLYIAGAGYYAIGIPDCIKHGQEAAARALAHVTDGELAQA</sequence>
<gene>
    <name evidence="13" type="ORF">J2S03_000517</name>
</gene>
<evidence type="ECO:0000256" key="4">
    <source>
        <dbReference type="ARBA" id="ARBA00008310"/>
    </source>
</evidence>
<keyword evidence="10 11" id="KW-0350">Heme biosynthesis</keyword>
<dbReference type="Proteomes" id="UP001232973">
    <property type="component" value="Unassembled WGS sequence"/>
</dbReference>
<comment type="caution">
    <text evidence="13">The sequence shown here is derived from an EMBL/GenBank/DDBJ whole genome shotgun (WGS) entry which is preliminary data.</text>
</comment>
<keyword evidence="8 11" id="KW-0274">FAD</keyword>
<evidence type="ECO:0000256" key="11">
    <source>
        <dbReference type="RuleBase" id="RU364052"/>
    </source>
</evidence>
<reference evidence="13 14" key="1">
    <citation type="submission" date="2023-07" db="EMBL/GenBank/DDBJ databases">
        <title>Genomic Encyclopedia of Type Strains, Phase IV (KMG-IV): sequencing the most valuable type-strain genomes for metagenomic binning, comparative biology and taxonomic classification.</title>
        <authorList>
            <person name="Goeker M."/>
        </authorList>
    </citation>
    <scope>NUCLEOTIDE SEQUENCE [LARGE SCALE GENOMIC DNA]</scope>
    <source>
        <strain evidence="13 14">DSM 4006</strain>
    </source>
</reference>
<name>A0ABT9XEZ8_9BACL</name>
<dbReference type="PANTHER" id="PTHR42923:SF3">
    <property type="entry name" value="PROTOPORPHYRINOGEN OXIDASE"/>
    <property type="match status" value="1"/>
</dbReference>
<dbReference type="GO" id="GO:0004729">
    <property type="term" value="F:oxygen-dependent protoporphyrinogen oxidase activity"/>
    <property type="evidence" value="ECO:0007669"/>
    <property type="project" value="UniProtKB-EC"/>
</dbReference>
<dbReference type="InterPro" id="IPR002937">
    <property type="entry name" value="Amino_oxidase"/>
</dbReference>
<protein>
    <recommendedName>
        <fullName evidence="6 11">Coproporphyrinogen III oxidase</fullName>
        <ecNumber evidence="5 11">1.3.3.15</ecNumber>
    </recommendedName>
</protein>
<feature type="domain" description="Amine oxidase" evidence="12">
    <location>
        <begin position="13"/>
        <end position="478"/>
    </location>
</feature>
<evidence type="ECO:0000256" key="5">
    <source>
        <dbReference type="ARBA" id="ARBA00012402"/>
    </source>
</evidence>
<evidence type="ECO:0000256" key="2">
    <source>
        <dbReference type="ARBA" id="ARBA00001974"/>
    </source>
</evidence>
<keyword evidence="7 11" id="KW-0285">Flavoprotein</keyword>
<evidence type="ECO:0000256" key="1">
    <source>
        <dbReference type="ARBA" id="ARBA00001755"/>
    </source>
</evidence>
<keyword evidence="14" id="KW-1185">Reference proteome</keyword>
<dbReference type="Gene3D" id="3.90.660.20">
    <property type="entry name" value="Protoporphyrinogen oxidase, mitochondrial, domain 2"/>
    <property type="match status" value="1"/>
</dbReference>
<evidence type="ECO:0000256" key="7">
    <source>
        <dbReference type="ARBA" id="ARBA00022630"/>
    </source>
</evidence>
<proteinExistence type="inferred from homology"/>
<evidence type="ECO:0000256" key="3">
    <source>
        <dbReference type="ARBA" id="ARBA00004744"/>
    </source>
</evidence>
<dbReference type="Gene3D" id="1.10.3110.10">
    <property type="entry name" value="protoporphyrinogen ix oxidase, domain 3"/>
    <property type="match status" value="1"/>
</dbReference>